<accession>A0A087T4M6</accession>
<gene>
    <name evidence="1" type="ORF">X975_20428</name>
</gene>
<dbReference type="PANTHER" id="PTHR47027">
    <property type="entry name" value="REVERSE TRANSCRIPTASE DOMAIN-CONTAINING PROTEIN"/>
    <property type="match status" value="1"/>
</dbReference>
<protein>
    <submittedName>
        <fullName evidence="1">Putative RNA-directed DNA polymerase from transposon X-element</fullName>
    </submittedName>
</protein>
<dbReference type="OMA" id="MWCITIN"/>
<reference evidence="1 2" key="1">
    <citation type="submission" date="2013-11" db="EMBL/GenBank/DDBJ databases">
        <title>Genome sequencing of Stegodyphus mimosarum.</title>
        <authorList>
            <person name="Bechsgaard J."/>
        </authorList>
    </citation>
    <scope>NUCLEOTIDE SEQUENCE [LARGE SCALE GENOMIC DNA]</scope>
</reference>
<evidence type="ECO:0000313" key="1">
    <source>
        <dbReference type="EMBL" id="KFM60065.1"/>
    </source>
</evidence>
<keyword evidence="1" id="KW-0548">Nucleotidyltransferase</keyword>
<keyword evidence="1" id="KW-0695">RNA-directed DNA polymerase</keyword>
<keyword evidence="1" id="KW-0808">Transferase</keyword>
<proteinExistence type="predicted"/>
<dbReference type="Proteomes" id="UP000054359">
    <property type="component" value="Unassembled WGS sequence"/>
</dbReference>
<sequence length="136" mass="16163">MNNIPIPWTKQARYLGVILDSHLTWKPHIKHVLTKFRARKLTLAPLIARDSALSLDNKILLYKAMLRPIMTYASPVWGYVCHTHLNKLQVQQNAFLRQATRCRWFIRNEALHRELNVPTLNDYIKHLMKRFIKRIP</sequence>
<dbReference type="AlphaFoldDB" id="A0A087T4M6"/>
<dbReference type="OrthoDB" id="6437115at2759"/>
<dbReference type="GO" id="GO:0003964">
    <property type="term" value="F:RNA-directed DNA polymerase activity"/>
    <property type="evidence" value="ECO:0007669"/>
    <property type="project" value="UniProtKB-KW"/>
</dbReference>
<name>A0A087T4M6_STEMI</name>
<feature type="non-terminal residue" evidence="1">
    <location>
        <position position="136"/>
    </location>
</feature>
<dbReference type="PANTHER" id="PTHR47027:SF20">
    <property type="entry name" value="REVERSE TRANSCRIPTASE-LIKE PROTEIN WITH RNA-DIRECTED DNA POLYMERASE DOMAIN"/>
    <property type="match status" value="1"/>
</dbReference>
<dbReference type="STRING" id="407821.A0A087T4M6"/>
<evidence type="ECO:0000313" key="2">
    <source>
        <dbReference type="Proteomes" id="UP000054359"/>
    </source>
</evidence>
<dbReference type="EMBL" id="KK113383">
    <property type="protein sequence ID" value="KFM60065.1"/>
    <property type="molecule type" value="Genomic_DNA"/>
</dbReference>
<keyword evidence="2" id="KW-1185">Reference proteome</keyword>
<organism evidence="1 2">
    <name type="scientific">Stegodyphus mimosarum</name>
    <name type="common">African social velvet spider</name>
    <dbReference type="NCBI Taxonomy" id="407821"/>
    <lineage>
        <taxon>Eukaryota</taxon>
        <taxon>Metazoa</taxon>
        <taxon>Ecdysozoa</taxon>
        <taxon>Arthropoda</taxon>
        <taxon>Chelicerata</taxon>
        <taxon>Arachnida</taxon>
        <taxon>Araneae</taxon>
        <taxon>Araneomorphae</taxon>
        <taxon>Entelegynae</taxon>
        <taxon>Eresoidea</taxon>
        <taxon>Eresidae</taxon>
        <taxon>Stegodyphus</taxon>
    </lineage>
</organism>